<dbReference type="AlphaFoldDB" id="A0A1H3NQR5"/>
<dbReference type="STRING" id="1244108.SAMN05444004_10470"/>
<dbReference type="EMBL" id="FNPX01000004">
    <property type="protein sequence ID" value="SDY91138.1"/>
    <property type="molecule type" value="Genomic_DNA"/>
</dbReference>
<accession>A0A1H3NQR5</accession>
<keyword evidence="1" id="KW-1133">Transmembrane helix</keyword>
<reference evidence="3" key="1">
    <citation type="submission" date="2016-10" db="EMBL/GenBank/DDBJ databases">
        <authorList>
            <person name="Varghese N."/>
            <person name="Submissions S."/>
        </authorList>
    </citation>
    <scope>NUCLEOTIDE SEQUENCE [LARGE SCALE GENOMIC DNA]</scope>
    <source>
        <strain evidence="3">DSM 100420</strain>
    </source>
</reference>
<feature type="transmembrane region" description="Helical" evidence="1">
    <location>
        <begin position="107"/>
        <end position="128"/>
    </location>
</feature>
<name>A0A1H3NQR5_9RHOB</name>
<protein>
    <submittedName>
        <fullName evidence="2">Uncharacterized protein</fullName>
    </submittedName>
</protein>
<dbReference type="Proteomes" id="UP000198914">
    <property type="component" value="Unassembled WGS sequence"/>
</dbReference>
<evidence type="ECO:0000313" key="2">
    <source>
        <dbReference type="EMBL" id="SDY91138.1"/>
    </source>
</evidence>
<keyword evidence="3" id="KW-1185">Reference proteome</keyword>
<keyword evidence="1" id="KW-0812">Transmembrane</keyword>
<sequence>MTALDGLDRLEAPGLWRSGPDEQRRNVYITVGDAELVIEDKAGTALSHWSLPALVRLNPSELPARFAPSDASDEQLEVEEPEMIAALDRVMRAVEKGRRRPGALRRLTLGLTVGFVVGIGALWLPGALRKQAATIIPPAQRMEIGTAILEEVTALTGPACSNPTGTEALAQLRQRLFPTTPVQLVILRDLPRTTLTLPGGIIAMSDSVLNRQDDPDVAAGHILAAALTARAVVPLETFLDRMSFLNLTRMLATGNVPVAAIENHVERLVLSDPQMLSAQTLRPGFDAARLTWGAYARATNLPEGDAAPSMMPPVMEDTLWQALREICTR</sequence>
<evidence type="ECO:0000256" key="1">
    <source>
        <dbReference type="SAM" id="Phobius"/>
    </source>
</evidence>
<organism evidence="2 3">
    <name type="scientific">Jannaschia faecimaris</name>
    <dbReference type="NCBI Taxonomy" id="1244108"/>
    <lineage>
        <taxon>Bacteria</taxon>
        <taxon>Pseudomonadati</taxon>
        <taxon>Pseudomonadota</taxon>
        <taxon>Alphaproteobacteria</taxon>
        <taxon>Rhodobacterales</taxon>
        <taxon>Roseobacteraceae</taxon>
        <taxon>Jannaschia</taxon>
    </lineage>
</organism>
<gene>
    <name evidence="2" type="ORF">SAMN05444004_10470</name>
</gene>
<dbReference type="RefSeq" id="WP_092643987.1">
    <property type="nucleotide sequence ID" value="NZ_FNPX01000004.1"/>
</dbReference>
<evidence type="ECO:0000313" key="3">
    <source>
        <dbReference type="Proteomes" id="UP000198914"/>
    </source>
</evidence>
<dbReference type="OrthoDB" id="7822309at2"/>
<proteinExistence type="predicted"/>
<keyword evidence="1" id="KW-0472">Membrane</keyword>